<accession>A0A7W9PSW9</accession>
<keyword evidence="3" id="KW-1185">Reference proteome</keyword>
<proteinExistence type="predicted"/>
<feature type="region of interest" description="Disordered" evidence="1">
    <location>
        <begin position="1"/>
        <end position="74"/>
    </location>
</feature>
<evidence type="ECO:0000313" key="3">
    <source>
        <dbReference type="Proteomes" id="UP000585836"/>
    </source>
</evidence>
<dbReference type="RefSeq" id="WP_225817595.1">
    <property type="nucleotide sequence ID" value="NZ_BAAAWF010000095.1"/>
</dbReference>
<feature type="compositionally biased region" description="Gly residues" evidence="1">
    <location>
        <begin position="29"/>
        <end position="40"/>
    </location>
</feature>
<dbReference type="Proteomes" id="UP000585836">
    <property type="component" value="Unassembled WGS sequence"/>
</dbReference>
<dbReference type="EMBL" id="JACHJK010000004">
    <property type="protein sequence ID" value="MBB5927281.1"/>
    <property type="molecule type" value="Genomic_DNA"/>
</dbReference>
<evidence type="ECO:0000313" key="2">
    <source>
        <dbReference type="EMBL" id="MBB5927281.1"/>
    </source>
</evidence>
<evidence type="ECO:0000256" key="1">
    <source>
        <dbReference type="SAM" id="MobiDB-lite"/>
    </source>
</evidence>
<dbReference type="AlphaFoldDB" id="A0A7W9PSW9"/>
<name>A0A7W9PSW9_9ACTN</name>
<organism evidence="2 3">
    <name type="scientific">Streptomyces echinatus</name>
    <dbReference type="NCBI Taxonomy" id="67293"/>
    <lineage>
        <taxon>Bacteria</taxon>
        <taxon>Bacillati</taxon>
        <taxon>Actinomycetota</taxon>
        <taxon>Actinomycetes</taxon>
        <taxon>Kitasatosporales</taxon>
        <taxon>Streptomycetaceae</taxon>
        <taxon>Streptomyces</taxon>
    </lineage>
</organism>
<comment type="caution">
    <text evidence="2">The sequence shown here is derived from an EMBL/GenBank/DDBJ whole genome shotgun (WGS) entry which is preliminary data.</text>
</comment>
<reference evidence="2 3" key="1">
    <citation type="submission" date="2020-08" db="EMBL/GenBank/DDBJ databases">
        <title>Genomic Encyclopedia of Type Strains, Phase III (KMG-III): the genomes of soil and plant-associated and newly described type strains.</title>
        <authorList>
            <person name="Whitman W."/>
        </authorList>
    </citation>
    <scope>NUCLEOTIDE SEQUENCE [LARGE SCALE GENOMIC DNA]</scope>
    <source>
        <strain evidence="2 3">CECT 3313</strain>
    </source>
</reference>
<protein>
    <submittedName>
        <fullName evidence="2">Uncharacterized protein</fullName>
    </submittedName>
</protein>
<sequence length="150" mass="15096">MAHSGDGRADIPGTGASTGTQLDHYPADLGGGPGGAGGSGKTDLASSPAEKRTAANSIEQNIEPGSRKAGDAAEDQTNAVVKAFDAKDGHGWVTSGAVSKAYKAWGEQVKTLMNRLSSEKAALRGTNTVLSGTDHGVEAGLRSVSALDAY</sequence>
<gene>
    <name evidence="2" type="ORF">FHS34_002739</name>
</gene>